<dbReference type="GO" id="GO:0009279">
    <property type="term" value="C:cell outer membrane"/>
    <property type="evidence" value="ECO:0007669"/>
    <property type="project" value="UniProtKB-SubCell"/>
</dbReference>
<dbReference type="Proteomes" id="UP000321750">
    <property type="component" value="Unassembled WGS sequence"/>
</dbReference>
<evidence type="ECO:0000256" key="4">
    <source>
        <dbReference type="ARBA" id="ARBA00022452"/>
    </source>
</evidence>
<feature type="short sequence motif" description="TonB C-terminal box" evidence="15">
    <location>
        <begin position="693"/>
        <end position="710"/>
    </location>
</feature>
<evidence type="ECO:0000256" key="16">
    <source>
        <dbReference type="RuleBase" id="RU003357"/>
    </source>
</evidence>
<dbReference type="PROSITE" id="PS01156">
    <property type="entry name" value="TONB_DEPENDENT_REC_2"/>
    <property type="match status" value="1"/>
</dbReference>
<evidence type="ECO:0000313" key="20">
    <source>
        <dbReference type="EMBL" id="GEP11641.1"/>
    </source>
</evidence>
<dbReference type="InterPro" id="IPR010105">
    <property type="entry name" value="TonB_sidphr_rcpt"/>
</dbReference>
<keyword evidence="5" id="KW-0410">Iron transport</keyword>
<keyword evidence="6 14" id="KW-0812">Transmembrane</keyword>
<keyword evidence="11 14" id="KW-0472">Membrane</keyword>
<evidence type="ECO:0000259" key="19">
    <source>
        <dbReference type="Pfam" id="PF07715"/>
    </source>
</evidence>
<evidence type="ECO:0000256" key="10">
    <source>
        <dbReference type="ARBA" id="ARBA00023077"/>
    </source>
</evidence>
<evidence type="ECO:0000256" key="13">
    <source>
        <dbReference type="ARBA" id="ARBA00023237"/>
    </source>
</evidence>
<keyword evidence="21" id="KW-1185">Reference proteome</keyword>
<evidence type="ECO:0000256" key="8">
    <source>
        <dbReference type="ARBA" id="ARBA00023004"/>
    </source>
</evidence>
<organism evidence="20 21">
    <name type="scientific">Methylobacterium gnaphalii</name>
    <dbReference type="NCBI Taxonomy" id="1010610"/>
    <lineage>
        <taxon>Bacteria</taxon>
        <taxon>Pseudomonadati</taxon>
        <taxon>Pseudomonadota</taxon>
        <taxon>Alphaproteobacteria</taxon>
        <taxon>Hyphomicrobiales</taxon>
        <taxon>Methylobacteriaceae</taxon>
        <taxon>Methylobacterium</taxon>
    </lineage>
</organism>
<dbReference type="SUPFAM" id="SSF56935">
    <property type="entry name" value="Porins"/>
    <property type="match status" value="1"/>
</dbReference>
<feature type="domain" description="TonB-dependent receptor-like beta-barrel" evidence="18">
    <location>
        <begin position="251"/>
        <end position="681"/>
    </location>
</feature>
<dbReference type="InterPro" id="IPR012910">
    <property type="entry name" value="Plug_dom"/>
</dbReference>
<evidence type="ECO:0000256" key="15">
    <source>
        <dbReference type="PROSITE-ProRule" id="PRU10144"/>
    </source>
</evidence>
<evidence type="ECO:0000256" key="6">
    <source>
        <dbReference type="ARBA" id="ARBA00022692"/>
    </source>
</evidence>
<evidence type="ECO:0000256" key="2">
    <source>
        <dbReference type="ARBA" id="ARBA00009810"/>
    </source>
</evidence>
<gene>
    <name evidence="20" type="primary">foxA</name>
    <name evidence="20" type="ORF">MGN01_34860</name>
</gene>
<dbReference type="PANTHER" id="PTHR32552">
    <property type="entry name" value="FERRICHROME IRON RECEPTOR-RELATED"/>
    <property type="match status" value="1"/>
</dbReference>
<comment type="subcellular location">
    <subcellularLocation>
        <location evidence="1 14">Cell outer membrane</location>
        <topology evidence="1 14">Multi-pass membrane protein</topology>
    </subcellularLocation>
</comment>
<dbReference type="InterPro" id="IPR010917">
    <property type="entry name" value="TonB_rcpt_CS"/>
</dbReference>
<evidence type="ECO:0000256" key="7">
    <source>
        <dbReference type="ARBA" id="ARBA00022729"/>
    </source>
</evidence>
<dbReference type="OrthoDB" id="9760333at2"/>
<accession>A0A512JNV8</accession>
<feature type="signal peptide" evidence="17">
    <location>
        <begin position="1"/>
        <end position="25"/>
    </location>
</feature>
<dbReference type="CDD" id="cd01347">
    <property type="entry name" value="ligand_gated_channel"/>
    <property type="match status" value="1"/>
</dbReference>
<comment type="similarity">
    <text evidence="2 14 16">Belongs to the TonB-dependent receptor family.</text>
</comment>
<dbReference type="GO" id="GO:0015344">
    <property type="term" value="F:siderophore uptake transmembrane transporter activity"/>
    <property type="evidence" value="ECO:0007669"/>
    <property type="project" value="TreeGrafter"/>
</dbReference>
<dbReference type="AlphaFoldDB" id="A0A512JNV8"/>
<dbReference type="Gene3D" id="2.40.170.20">
    <property type="entry name" value="TonB-dependent receptor, beta-barrel domain"/>
    <property type="match status" value="1"/>
</dbReference>
<dbReference type="PANTHER" id="PTHR32552:SF68">
    <property type="entry name" value="FERRICHROME OUTER MEMBRANE TRANSPORTER_PHAGE RECEPTOR"/>
    <property type="match status" value="1"/>
</dbReference>
<dbReference type="GO" id="GO:0015891">
    <property type="term" value="P:siderophore transport"/>
    <property type="evidence" value="ECO:0007669"/>
    <property type="project" value="InterPro"/>
</dbReference>
<evidence type="ECO:0000256" key="1">
    <source>
        <dbReference type="ARBA" id="ARBA00004571"/>
    </source>
</evidence>
<evidence type="ECO:0000256" key="9">
    <source>
        <dbReference type="ARBA" id="ARBA00023065"/>
    </source>
</evidence>
<keyword evidence="10 16" id="KW-0798">TonB box</keyword>
<protein>
    <submittedName>
        <fullName evidence="20">Ligand-gated channel</fullName>
    </submittedName>
</protein>
<keyword evidence="9" id="KW-0406">Ion transport</keyword>
<reference evidence="20 21" key="1">
    <citation type="submission" date="2019-07" db="EMBL/GenBank/DDBJ databases">
        <title>Whole genome shotgun sequence of Methylobacterium gnaphalii NBRC 107716.</title>
        <authorList>
            <person name="Hosoyama A."/>
            <person name="Uohara A."/>
            <person name="Ohji S."/>
            <person name="Ichikawa N."/>
        </authorList>
    </citation>
    <scope>NUCLEOTIDE SEQUENCE [LARGE SCALE GENOMIC DNA]</scope>
    <source>
        <strain evidence="20 21">NBRC 107716</strain>
    </source>
</reference>
<keyword evidence="3 14" id="KW-0813">Transport</keyword>
<feature type="chain" id="PRO_5021999904" evidence="17">
    <location>
        <begin position="26"/>
        <end position="710"/>
    </location>
</feature>
<dbReference type="NCBIfam" id="TIGR01783">
    <property type="entry name" value="TonB-siderophor"/>
    <property type="match status" value="1"/>
</dbReference>
<keyword evidence="12" id="KW-0675">Receptor</keyword>
<evidence type="ECO:0000313" key="21">
    <source>
        <dbReference type="Proteomes" id="UP000321750"/>
    </source>
</evidence>
<dbReference type="GO" id="GO:0038023">
    <property type="term" value="F:signaling receptor activity"/>
    <property type="evidence" value="ECO:0007669"/>
    <property type="project" value="InterPro"/>
</dbReference>
<evidence type="ECO:0000256" key="14">
    <source>
        <dbReference type="PROSITE-ProRule" id="PRU01360"/>
    </source>
</evidence>
<comment type="caution">
    <text evidence="20">The sequence shown here is derived from an EMBL/GenBank/DDBJ whole genome shotgun (WGS) entry which is preliminary data.</text>
</comment>
<dbReference type="EMBL" id="BJZV01000021">
    <property type="protein sequence ID" value="GEP11641.1"/>
    <property type="molecule type" value="Genomic_DNA"/>
</dbReference>
<evidence type="ECO:0000256" key="12">
    <source>
        <dbReference type="ARBA" id="ARBA00023170"/>
    </source>
</evidence>
<evidence type="ECO:0000256" key="3">
    <source>
        <dbReference type="ARBA" id="ARBA00022448"/>
    </source>
</evidence>
<keyword evidence="8" id="KW-0408">Iron</keyword>
<feature type="domain" description="TonB-dependent receptor plug" evidence="19">
    <location>
        <begin position="75"/>
        <end position="178"/>
    </location>
</feature>
<name>A0A512JNV8_9HYPH</name>
<evidence type="ECO:0000256" key="17">
    <source>
        <dbReference type="SAM" id="SignalP"/>
    </source>
</evidence>
<evidence type="ECO:0000256" key="5">
    <source>
        <dbReference type="ARBA" id="ARBA00022496"/>
    </source>
</evidence>
<dbReference type="Gene3D" id="2.170.130.10">
    <property type="entry name" value="TonB-dependent receptor, plug domain"/>
    <property type="match status" value="1"/>
</dbReference>
<dbReference type="Pfam" id="PF00593">
    <property type="entry name" value="TonB_dep_Rec_b-barrel"/>
    <property type="match status" value="1"/>
</dbReference>
<dbReference type="InterPro" id="IPR039426">
    <property type="entry name" value="TonB-dep_rcpt-like"/>
</dbReference>
<keyword evidence="4 14" id="KW-1134">Transmembrane beta strand</keyword>
<dbReference type="Pfam" id="PF07715">
    <property type="entry name" value="Plug"/>
    <property type="match status" value="1"/>
</dbReference>
<proteinExistence type="inferred from homology"/>
<keyword evidence="13 14" id="KW-0998">Cell outer membrane</keyword>
<sequence length="710" mass="76462">MIQPSHILLFSVSMLAFVHAGQAVAQQSVQLDQVEVVGDGSGSGADGSSGAPGIVATRGYTGIGGRTATKTDTPILETPQAISTVTNRQLEDRQPQSLVEAVAYVPGVNTGQFGFDPRYDAFKIRGIDVTYTGVFRDGLRQINSPNGLFRLEPYGLEAITILRGPAASIYGASSSGGIVDLISKRPTFVPLREINLSTGSYDRIQGAFDLSGPIEGNPTMAYRLTGLVRSSGTQIDAIADDRVFIAPAFTWKPDEDTKLTLLAEYMNSKTGGTAAYVNNYDPVTFTSIGATRVFAGDKRFNDFIQDQGRIGYELEQRLSDAIVLHSRFRFSGLSTNQEYVSSTFPGLVLESNSGIVADNYFESRFRTGFAEHQLITGVDVTSLDYTSRQGFGTQPFTSTFTYVPPITTRDRQNLTEVGLYAQDQIKVDAWRLTLGLRHDWLDTTFTSGAVGSPSSTFTRQDGQTTGRAALSYVTPFGVVPYVSFATSFVPNPGTVLNGAAGSGSLAAPTTGQQGEIGVKYEIPAYNALVSAALFDIDQKNGVVFEASSGVNEQIQLDLRSRGFEIEGTASPLPGLNLTASYSYNDVEITKLTAATVGNTLNASPYHTASIYADYTIQGGTFDRFGFGAGVRYVGSSFGDNVHTPALNNAPGTFVDAALHYELGALDPRFEGVRLQVNATNLLDDVQQVCTSGYCYFNQGRRIIANLRYRF</sequence>
<dbReference type="PROSITE" id="PS52016">
    <property type="entry name" value="TONB_DEPENDENT_REC_3"/>
    <property type="match status" value="1"/>
</dbReference>
<dbReference type="InterPro" id="IPR036942">
    <property type="entry name" value="Beta-barrel_TonB_sf"/>
</dbReference>
<evidence type="ECO:0000259" key="18">
    <source>
        <dbReference type="Pfam" id="PF00593"/>
    </source>
</evidence>
<evidence type="ECO:0000256" key="11">
    <source>
        <dbReference type="ARBA" id="ARBA00023136"/>
    </source>
</evidence>
<keyword evidence="7 17" id="KW-0732">Signal</keyword>
<dbReference type="InterPro" id="IPR000531">
    <property type="entry name" value="Beta-barrel_TonB"/>
</dbReference>
<dbReference type="RefSeq" id="WP_147048059.1">
    <property type="nucleotide sequence ID" value="NZ_BJZV01000021.1"/>
</dbReference>
<dbReference type="InterPro" id="IPR037066">
    <property type="entry name" value="Plug_dom_sf"/>
</dbReference>